<evidence type="ECO:0000256" key="8">
    <source>
        <dbReference type="SAM" id="Phobius"/>
    </source>
</evidence>
<evidence type="ECO:0000256" key="5">
    <source>
        <dbReference type="ARBA" id="ARBA00022692"/>
    </source>
</evidence>
<evidence type="ECO:0000256" key="1">
    <source>
        <dbReference type="ARBA" id="ARBA00004429"/>
    </source>
</evidence>
<evidence type="ECO:0000256" key="2">
    <source>
        <dbReference type="ARBA" id="ARBA00022448"/>
    </source>
</evidence>
<keyword evidence="11" id="KW-1185">Reference proteome</keyword>
<evidence type="ECO:0000256" key="6">
    <source>
        <dbReference type="ARBA" id="ARBA00022989"/>
    </source>
</evidence>
<dbReference type="PANTHER" id="PTHR23522:SF10">
    <property type="entry name" value="3-PHENYLPROPIONIC ACID TRANSPORTER-RELATED"/>
    <property type="match status" value="1"/>
</dbReference>
<keyword evidence="4" id="KW-0997">Cell inner membrane</keyword>
<protein>
    <submittedName>
        <fullName evidence="10">OHS family lactose permease-like MFS transporter</fullName>
    </submittedName>
</protein>
<gene>
    <name evidence="10" type="ORF">J2800_003230</name>
</gene>
<keyword evidence="7 8" id="KW-0472">Membrane</keyword>
<sequence>MNKKNYALLSAFLFLYFFAQAMSISLLALWLKRTLGLTGAQTGVVFSANFIFAMASQPIYGFLSDKVGFRKTILWVIAALVMLSGAFFAFVYGPLLKSNILLGAALGGLYLGVTFIAGSYALESYVDRVGRKDGFEYSRARLWGSLGFAFAAFFSGRLYNIDPLINFSLASLAGLLLLPILAMTRIEGAADEQARSESLRPLDALAILKLPKFWGFMVLILGVTNLYLVFDQQFPAYYASQFADPKHGAAMFGYLNSAQIFVEAGMLFVAPFIVNRTGAKNGLLLAAAIMIFRITGSGLVEGPVAISAMKMLHSLELPILAVSIFRYIAAHFEARLASTLYLVGVSFGHSLGLAVLSPIVGKSYDLIGFPHTYLLIALGAALFWTASLFALSPTPASASKADPALKTALPDADLAKVD</sequence>
<feature type="transmembrane region" description="Helical" evidence="8">
    <location>
        <begin position="340"/>
        <end position="360"/>
    </location>
</feature>
<name>A0ABU1N234_9CAUL</name>
<dbReference type="InterPro" id="IPR020846">
    <property type="entry name" value="MFS_dom"/>
</dbReference>
<comment type="caution">
    <text evidence="10">The sequence shown here is derived from an EMBL/GenBank/DDBJ whole genome shotgun (WGS) entry which is preliminary data.</text>
</comment>
<dbReference type="NCBIfam" id="NF007077">
    <property type="entry name" value="PRK09528.1"/>
    <property type="match status" value="1"/>
</dbReference>
<accession>A0ABU1N234</accession>
<dbReference type="RefSeq" id="WP_163232340.1">
    <property type="nucleotide sequence ID" value="NZ_BMLD01000001.1"/>
</dbReference>
<organism evidence="10 11">
    <name type="scientific">Caulobacter rhizosphaerae</name>
    <dbReference type="NCBI Taxonomy" id="2010972"/>
    <lineage>
        <taxon>Bacteria</taxon>
        <taxon>Pseudomonadati</taxon>
        <taxon>Pseudomonadota</taxon>
        <taxon>Alphaproteobacteria</taxon>
        <taxon>Caulobacterales</taxon>
        <taxon>Caulobacteraceae</taxon>
        <taxon>Caulobacter</taxon>
    </lineage>
</organism>
<dbReference type="Gene3D" id="1.20.1250.20">
    <property type="entry name" value="MFS general substrate transporter like domains"/>
    <property type="match status" value="2"/>
</dbReference>
<dbReference type="NCBIfam" id="TIGR00882">
    <property type="entry name" value="2A0105"/>
    <property type="match status" value="1"/>
</dbReference>
<dbReference type="SUPFAM" id="SSF103473">
    <property type="entry name" value="MFS general substrate transporter"/>
    <property type="match status" value="1"/>
</dbReference>
<feature type="domain" description="Major facilitator superfamily (MFS) profile" evidence="9">
    <location>
        <begin position="5"/>
        <end position="395"/>
    </location>
</feature>
<comment type="subcellular location">
    <subcellularLocation>
        <location evidence="1">Cell inner membrane</location>
        <topology evidence="1">Multi-pass membrane protein</topology>
    </subcellularLocation>
</comment>
<feature type="transmembrane region" description="Helical" evidence="8">
    <location>
        <begin position="281"/>
        <end position="299"/>
    </location>
</feature>
<dbReference type="PRINTS" id="PR00174">
    <property type="entry name" value="LACYSMPORT"/>
</dbReference>
<feature type="transmembrane region" description="Helical" evidence="8">
    <location>
        <begin position="372"/>
        <end position="391"/>
    </location>
</feature>
<reference evidence="10 11" key="1">
    <citation type="submission" date="2023-07" db="EMBL/GenBank/DDBJ databases">
        <title>Sorghum-associated microbial communities from plants grown in Nebraska, USA.</title>
        <authorList>
            <person name="Schachtman D."/>
        </authorList>
    </citation>
    <scope>NUCLEOTIDE SEQUENCE [LARGE SCALE GENOMIC DNA]</scope>
    <source>
        <strain evidence="10 11">DS2154</strain>
    </source>
</reference>
<evidence type="ECO:0000313" key="11">
    <source>
        <dbReference type="Proteomes" id="UP001262754"/>
    </source>
</evidence>
<evidence type="ECO:0000259" key="9">
    <source>
        <dbReference type="PROSITE" id="PS50850"/>
    </source>
</evidence>
<feature type="transmembrane region" description="Helical" evidence="8">
    <location>
        <begin position="100"/>
        <end position="122"/>
    </location>
</feature>
<feature type="transmembrane region" description="Helical" evidence="8">
    <location>
        <begin position="165"/>
        <end position="184"/>
    </location>
</feature>
<dbReference type="PANTHER" id="PTHR23522">
    <property type="entry name" value="BLL5896 PROTEIN"/>
    <property type="match status" value="1"/>
</dbReference>
<evidence type="ECO:0000313" key="10">
    <source>
        <dbReference type="EMBL" id="MDR6532472.1"/>
    </source>
</evidence>
<feature type="transmembrane region" description="Helical" evidence="8">
    <location>
        <begin position="250"/>
        <end position="274"/>
    </location>
</feature>
<feature type="transmembrane region" description="Helical" evidence="8">
    <location>
        <begin position="142"/>
        <end position="159"/>
    </location>
</feature>
<dbReference type="PROSITE" id="PS50850">
    <property type="entry name" value="MFS"/>
    <property type="match status" value="1"/>
</dbReference>
<evidence type="ECO:0000256" key="3">
    <source>
        <dbReference type="ARBA" id="ARBA00022475"/>
    </source>
</evidence>
<dbReference type="Proteomes" id="UP001262754">
    <property type="component" value="Unassembled WGS sequence"/>
</dbReference>
<dbReference type="InterPro" id="IPR036259">
    <property type="entry name" value="MFS_trans_sf"/>
</dbReference>
<keyword evidence="6 8" id="KW-1133">Transmembrane helix</keyword>
<dbReference type="InterPro" id="IPR000576">
    <property type="entry name" value="LacY/RafB_perm_fam"/>
</dbReference>
<keyword evidence="2" id="KW-0813">Transport</keyword>
<feature type="transmembrane region" description="Helical" evidence="8">
    <location>
        <begin position="205"/>
        <end position="230"/>
    </location>
</feature>
<dbReference type="Pfam" id="PF01306">
    <property type="entry name" value="LacY_symp"/>
    <property type="match status" value="1"/>
</dbReference>
<feature type="transmembrane region" description="Helical" evidence="8">
    <location>
        <begin position="72"/>
        <end position="94"/>
    </location>
</feature>
<feature type="transmembrane region" description="Helical" evidence="8">
    <location>
        <begin position="311"/>
        <end position="328"/>
    </location>
</feature>
<evidence type="ECO:0000256" key="4">
    <source>
        <dbReference type="ARBA" id="ARBA00022519"/>
    </source>
</evidence>
<keyword evidence="3" id="KW-1003">Cell membrane</keyword>
<dbReference type="EMBL" id="JAVDRL010000009">
    <property type="protein sequence ID" value="MDR6532472.1"/>
    <property type="molecule type" value="Genomic_DNA"/>
</dbReference>
<keyword evidence="5 8" id="KW-0812">Transmembrane</keyword>
<proteinExistence type="predicted"/>
<evidence type="ECO:0000256" key="7">
    <source>
        <dbReference type="ARBA" id="ARBA00023136"/>
    </source>
</evidence>
<feature type="transmembrane region" description="Helical" evidence="8">
    <location>
        <begin position="39"/>
        <end position="60"/>
    </location>
</feature>